<keyword evidence="6 11" id="KW-0472">Membrane</keyword>
<evidence type="ECO:0000256" key="9">
    <source>
        <dbReference type="ARBA" id="ARBA00023224"/>
    </source>
</evidence>
<proteinExistence type="inferred from homology"/>
<keyword evidence="7 10" id="KW-0675">Receptor</keyword>
<comment type="similarity">
    <text evidence="10">Belongs to the G-protein coupled receptor 1 family.</text>
</comment>
<reference evidence="13 14" key="1">
    <citation type="journal article" date="2018" name="Sci. Rep.">
        <title>Comparative analysis of the Pocillopora damicornis genome highlights role of immune system in coral evolution.</title>
        <authorList>
            <person name="Cunning R."/>
            <person name="Bay R.A."/>
            <person name="Gillette P."/>
            <person name="Baker A.C."/>
            <person name="Traylor-Knowles N."/>
        </authorList>
    </citation>
    <scope>NUCLEOTIDE SEQUENCE [LARGE SCALE GENOMIC DNA]</scope>
    <source>
        <strain evidence="13">RSMAS</strain>
        <tissue evidence="13">Whole animal</tissue>
    </source>
</reference>
<dbReference type="PROSITE" id="PS00237">
    <property type="entry name" value="G_PROTEIN_RECEP_F1_1"/>
    <property type="match status" value="1"/>
</dbReference>
<dbReference type="PANTHER" id="PTHR24246">
    <property type="entry name" value="OLFACTORY RECEPTOR AND ADENOSINE RECEPTOR"/>
    <property type="match status" value="1"/>
</dbReference>
<dbReference type="PANTHER" id="PTHR24246:SF27">
    <property type="entry name" value="ADENOSINE RECEPTOR, ISOFORM A"/>
    <property type="match status" value="1"/>
</dbReference>
<comment type="subcellular location">
    <subcellularLocation>
        <location evidence="1">Cell membrane</location>
        <topology evidence="1">Multi-pass membrane protein</topology>
    </subcellularLocation>
</comment>
<protein>
    <recommendedName>
        <fullName evidence="12">G-protein coupled receptors family 1 profile domain-containing protein</fullName>
    </recommendedName>
</protein>
<dbReference type="EMBL" id="RCHS01002737">
    <property type="protein sequence ID" value="RMX46006.1"/>
    <property type="molecule type" value="Genomic_DNA"/>
</dbReference>
<feature type="domain" description="G-protein coupled receptors family 1 profile" evidence="12">
    <location>
        <begin position="45"/>
        <end position="272"/>
    </location>
</feature>
<dbReference type="GO" id="GO:0004930">
    <property type="term" value="F:G protein-coupled receptor activity"/>
    <property type="evidence" value="ECO:0007669"/>
    <property type="project" value="UniProtKB-KW"/>
</dbReference>
<dbReference type="AlphaFoldDB" id="A0A3M6TXB8"/>
<feature type="transmembrane region" description="Helical" evidence="11">
    <location>
        <begin position="103"/>
        <end position="122"/>
    </location>
</feature>
<keyword evidence="2" id="KW-1003">Cell membrane</keyword>
<dbReference type="GO" id="GO:0005886">
    <property type="term" value="C:plasma membrane"/>
    <property type="evidence" value="ECO:0007669"/>
    <property type="project" value="UniProtKB-SubCell"/>
</dbReference>
<sequence length="302" mass="34134">MHVGHDTYNTSLAKKGDFDHYGMTLIEVMSLTAFSCVVCMIGTLSNVLLTIAGLLTRELRKRYTAVFLISMSVTDTIICAVYEPMYIYDINHGSSAVMEKVRYRLGFCLLLASLNGQLTVTLDRFINIFYPYQYIALTNTRFVVLSAFFIQWFNAILLTLLSFLTSRPVFSVVYVAVIVIGLASLHISMYCAAQQHQRRIARQYPVVKQQVLFVWNKSTTVISMTLVATLLCWAPIMILPAVMSPSSPSFKRAVKVTLAFTTLSAAINPFIFFWRLKDFRTALVACLRGLYTVFHCDRASNQ</sequence>
<keyword evidence="4 11" id="KW-1133">Transmembrane helix</keyword>
<organism evidence="13 14">
    <name type="scientific">Pocillopora damicornis</name>
    <name type="common">Cauliflower coral</name>
    <name type="synonym">Millepora damicornis</name>
    <dbReference type="NCBI Taxonomy" id="46731"/>
    <lineage>
        <taxon>Eukaryota</taxon>
        <taxon>Metazoa</taxon>
        <taxon>Cnidaria</taxon>
        <taxon>Anthozoa</taxon>
        <taxon>Hexacorallia</taxon>
        <taxon>Scleractinia</taxon>
        <taxon>Astrocoeniina</taxon>
        <taxon>Pocilloporidae</taxon>
        <taxon>Pocillopora</taxon>
    </lineage>
</organism>
<keyword evidence="9 10" id="KW-0807">Transducer</keyword>
<dbReference type="PROSITE" id="PS50262">
    <property type="entry name" value="G_PROTEIN_RECEP_F1_2"/>
    <property type="match status" value="1"/>
</dbReference>
<dbReference type="SUPFAM" id="SSF81321">
    <property type="entry name" value="Family A G protein-coupled receptor-like"/>
    <property type="match status" value="1"/>
</dbReference>
<feature type="transmembrane region" description="Helical" evidence="11">
    <location>
        <begin position="63"/>
        <end position="83"/>
    </location>
</feature>
<evidence type="ECO:0000256" key="8">
    <source>
        <dbReference type="ARBA" id="ARBA00023180"/>
    </source>
</evidence>
<gene>
    <name evidence="13" type="ORF">pdam_00002084</name>
</gene>
<evidence type="ECO:0000313" key="13">
    <source>
        <dbReference type="EMBL" id="RMX46006.1"/>
    </source>
</evidence>
<evidence type="ECO:0000256" key="3">
    <source>
        <dbReference type="ARBA" id="ARBA00022692"/>
    </source>
</evidence>
<comment type="caution">
    <text evidence="13">The sequence shown here is derived from an EMBL/GenBank/DDBJ whole genome shotgun (WGS) entry which is preliminary data.</text>
</comment>
<feature type="transmembrane region" description="Helical" evidence="11">
    <location>
        <begin position="214"/>
        <end position="236"/>
    </location>
</feature>
<dbReference type="Gene3D" id="1.20.1070.10">
    <property type="entry name" value="Rhodopsin 7-helix transmembrane proteins"/>
    <property type="match status" value="1"/>
</dbReference>
<keyword evidence="8" id="KW-0325">Glycoprotein</keyword>
<evidence type="ECO:0000256" key="10">
    <source>
        <dbReference type="RuleBase" id="RU000688"/>
    </source>
</evidence>
<evidence type="ECO:0000259" key="12">
    <source>
        <dbReference type="PROSITE" id="PS50262"/>
    </source>
</evidence>
<evidence type="ECO:0000256" key="2">
    <source>
        <dbReference type="ARBA" id="ARBA00022475"/>
    </source>
</evidence>
<dbReference type="InterPro" id="IPR017452">
    <property type="entry name" value="GPCR_Rhodpsn_7TM"/>
</dbReference>
<evidence type="ECO:0000256" key="4">
    <source>
        <dbReference type="ARBA" id="ARBA00022989"/>
    </source>
</evidence>
<feature type="transmembrane region" description="Helical" evidence="11">
    <location>
        <begin position="142"/>
        <end position="164"/>
    </location>
</feature>
<evidence type="ECO:0000256" key="5">
    <source>
        <dbReference type="ARBA" id="ARBA00023040"/>
    </source>
</evidence>
<dbReference type="Proteomes" id="UP000275408">
    <property type="component" value="Unassembled WGS sequence"/>
</dbReference>
<feature type="transmembrane region" description="Helical" evidence="11">
    <location>
        <begin position="256"/>
        <end position="274"/>
    </location>
</feature>
<evidence type="ECO:0000256" key="6">
    <source>
        <dbReference type="ARBA" id="ARBA00023136"/>
    </source>
</evidence>
<evidence type="ECO:0000256" key="11">
    <source>
        <dbReference type="SAM" id="Phobius"/>
    </source>
</evidence>
<name>A0A3M6TXB8_POCDA</name>
<dbReference type="PRINTS" id="PR00237">
    <property type="entry name" value="GPCRRHODOPSN"/>
</dbReference>
<evidence type="ECO:0000256" key="1">
    <source>
        <dbReference type="ARBA" id="ARBA00004651"/>
    </source>
</evidence>
<dbReference type="CDD" id="cd00637">
    <property type="entry name" value="7tm_classA_rhodopsin-like"/>
    <property type="match status" value="1"/>
</dbReference>
<evidence type="ECO:0000256" key="7">
    <source>
        <dbReference type="ARBA" id="ARBA00023170"/>
    </source>
</evidence>
<feature type="transmembrane region" description="Helical" evidence="11">
    <location>
        <begin position="170"/>
        <end position="193"/>
    </location>
</feature>
<keyword evidence="14" id="KW-1185">Reference proteome</keyword>
<keyword evidence="3 10" id="KW-0812">Transmembrane</keyword>
<accession>A0A3M6TXB8</accession>
<evidence type="ECO:0000313" key="14">
    <source>
        <dbReference type="Proteomes" id="UP000275408"/>
    </source>
</evidence>
<keyword evidence="5 10" id="KW-0297">G-protein coupled receptor</keyword>
<dbReference type="OrthoDB" id="5971207at2759"/>
<feature type="transmembrane region" description="Helical" evidence="11">
    <location>
        <begin position="31"/>
        <end position="56"/>
    </location>
</feature>
<dbReference type="InterPro" id="IPR000276">
    <property type="entry name" value="GPCR_Rhodpsn"/>
</dbReference>
<dbReference type="Pfam" id="PF00001">
    <property type="entry name" value="7tm_1"/>
    <property type="match status" value="1"/>
</dbReference>